<dbReference type="GO" id="GO:0090374">
    <property type="term" value="P:oligopeptide export from mitochondrion"/>
    <property type="evidence" value="ECO:0007669"/>
    <property type="project" value="TreeGrafter"/>
</dbReference>
<dbReference type="Proteomes" id="UP000182229">
    <property type="component" value="Unassembled WGS sequence"/>
</dbReference>
<evidence type="ECO:0000313" key="11">
    <source>
        <dbReference type="EMBL" id="OJH37489.1"/>
    </source>
</evidence>
<evidence type="ECO:0000256" key="7">
    <source>
        <dbReference type="ARBA" id="ARBA00023136"/>
    </source>
</evidence>
<comment type="caution">
    <text evidence="11">The sequence shown here is derived from an EMBL/GenBank/DDBJ whole genome shotgun (WGS) entry which is preliminary data.</text>
</comment>
<dbReference type="InterPro" id="IPR003439">
    <property type="entry name" value="ABC_transporter-like_ATP-bd"/>
</dbReference>
<dbReference type="PIRSF" id="PIRSF002773">
    <property type="entry name" value="ABC_prm/ATPase_B"/>
    <property type="match status" value="1"/>
</dbReference>
<dbReference type="InterPro" id="IPR017871">
    <property type="entry name" value="ABC_transporter-like_CS"/>
</dbReference>
<evidence type="ECO:0000256" key="1">
    <source>
        <dbReference type="ARBA" id="ARBA00004651"/>
    </source>
</evidence>
<feature type="transmembrane region" description="Helical" evidence="8">
    <location>
        <begin position="51"/>
        <end position="73"/>
    </location>
</feature>
<dbReference type="GO" id="GO:0005886">
    <property type="term" value="C:plasma membrane"/>
    <property type="evidence" value="ECO:0007669"/>
    <property type="project" value="UniProtKB-SubCell"/>
</dbReference>
<evidence type="ECO:0000256" key="5">
    <source>
        <dbReference type="ARBA" id="ARBA00022840"/>
    </source>
</evidence>
<dbReference type="STRING" id="83449.BON30_27800"/>
<organism evidence="11 12">
    <name type="scientific">Cystobacter ferrugineus</name>
    <dbReference type="NCBI Taxonomy" id="83449"/>
    <lineage>
        <taxon>Bacteria</taxon>
        <taxon>Pseudomonadati</taxon>
        <taxon>Myxococcota</taxon>
        <taxon>Myxococcia</taxon>
        <taxon>Myxococcales</taxon>
        <taxon>Cystobacterineae</taxon>
        <taxon>Archangiaceae</taxon>
        <taxon>Cystobacter</taxon>
    </lineage>
</organism>
<dbReference type="InterPro" id="IPR011527">
    <property type="entry name" value="ABC1_TM_dom"/>
</dbReference>
<feature type="transmembrane region" description="Helical" evidence="8">
    <location>
        <begin position="234"/>
        <end position="253"/>
    </location>
</feature>
<keyword evidence="4" id="KW-0547">Nucleotide-binding</keyword>
<dbReference type="SMART" id="SM00382">
    <property type="entry name" value="AAA"/>
    <property type="match status" value="1"/>
</dbReference>
<reference evidence="12" key="1">
    <citation type="submission" date="2016-11" db="EMBL/GenBank/DDBJ databases">
        <authorList>
            <person name="Shukria A."/>
            <person name="Stevens D.C."/>
        </authorList>
    </citation>
    <scope>NUCLEOTIDE SEQUENCE [LARGE SCALE GENOMIC DNA]</scope>
    <source>
        <strain evidence="12">Cbfe23</strain>
    </source>
</reference>
<evidence type="ECO:0000256" key="3">
    <source>
        <dbReference type="ARBA" id="ARBA00022692"/>
    </source>
</evidence>
<evidence type="ECO:0000256" key="4">
    <source>
        <dbReference type="ARBA" id="ARBA00022741"/>
    </source>
</evidence>
<dbReference type="Pfam" id="PF00664">
    <property type="entry name" value="ABC_membrane"/>
    <property type="match status" value="1"/>
</dbReference>
<dbReference type="Gene3D" id="3.40.50.300">
    <property type="entry name" value="P-loop containing nucleotide triphosphate hydrolases"/>
    <property type="match status" value="1"/>
</dbReference>
<feature type="domain" description="ABC transporter" evidence="9">
    <location>
        <begin position="327"/>
        <end position="563"/>
    </location>
</feature>
<dbReference type="GO" id="GO:0016887">
    <property type="term" value="F:ATP hydrolysis activity"/>
    <property type="evidence" value="ECO:0007669"/>
    <property type="project" value="InterPro"/>
</dbReference>
<dbReference type="PROSITE" id="PS50893">
    <property type="entry name" value="ABC_TRANSPORTER_2"/>
    <property type="match status" value="1"/>
</dbReference>
<keyword evidence="3 8" id="KW-0812">Transmembrane</keyword>
<evidence type="ECO:0000313" key="12">
    <source>
        <dbReference type="Proteomes" id="UP000182229"/>
    </source>
</evidence>
<dbReference type="SUPFAM" id="SSF90123">
    <property type="entry name" value="ABC transporter transmembrane region"/>
    <property type="match status" value="1"/>
</dbReference>
<keyword evidence="5" id="KW-0067">ATP-binding</keyword>
<dbReference type="FunFam" id="1.20.1560.10:FF:000058">
    <property type="entry name" value="ABC transporter B family member 25"/>
    <property type="match status" value="1"/>
</dbReference>
<proteinExistence type="predicted"/>
<dbReference type="InterPro" id="IPR039421">
    <property type="entry name" value="Type_1_exporter"/>
</dbReference>
<dbReference type="EMBL" id="MPIN01000008">
    <property type="protein sequence ID" value="OJH37489.1"/>
    <property type="molecule type" value="Genomic_DNA"/>
</dbReference>
<dbReference type="CDD" id="cd18557">
    <property type="entry name" value="ABC_6TM_TAP_ABCB8_10_like"/>
    <property type="match status" value="1"/>
</dbReference>
<feature type="transmembrane region" description="Helical" evidence="8">
    <location>
        <begin position="265"/>
        <end position="286"/>
    </location>
</feature>
<evidence type="ECO:0000259" key="9">
    <source>
        <dbReference type="PROSITE" id="PS50893"/>
    </source>
</evidence>
<dbReference type="Pfam" id="PF00005">
    <property type="entry name" value="ABC_tran"/>
    <property type="match status" value="1"/>
</dbReference>
<dbReference type="CDD" id="cd03249">
    <property type="entry name" value="ABC_MTABC3_MDL1_MDL2"/>
    <property type="match status" value="1"/>
</dbReference>
<dbReference type="PANTHER" id="PTHR43394">
    <property type="entry name" value="ATP-DEPENDENT PERMEASE MDL1, MITOCHONDRIAL"/>
    <property type="match status" value="1"/>
</dbReference>
<accession>A0A1L9B5E8</accession>
<keyword evidence="7 8" id="KW-0472">Membrane</keyword>
<dbReference type="RefSeq" id="WP_071901822.1">
    <property type="nucleotide sequence ID" value="NZ_MPIN01000008.1"/>
</dbReference>
<dbReference type="PROSITE" id="PS00211">
    <property type="entry name" value="ABC_TRANSPORTER_1"/>
    <property type="match status" value="1"/>
</dbReference>
<evidence type="ECO:0000256" key="6">
    <source>
        <dbReference type="ARBA" id="ARBA00022989"/>
    </source>
</evidence>
<dbReference type="InterPro" id="IPR027417">
    <property type="entry name" value="P-loop_NTPase"/>
</dbReference>
<keyword evidence="6 8" id="KW-1133">Transmembrane helix</keyword>
<dbReference type="OrthoDB" id="9760168at2"/>
<evidence type="ECO:0000256" key="2">
    <source>
        <dbReference type="ARBA" id="ARBA00022448"/>
    </source>
</evidence>
<dbReference type="PROSITE" id="PS50929">
    <property type="entry name" value="ABC_TM1F"/>
    <property type="match status" value="1"/>
</dbReference>
<dbReference type="FunFam" id="3.40.50.300:FF:000403">
    <property type="entry name" value="ATP-binding cassette sub-family B member 8, mitochondrial"/>
    <property type="match status" value="1"/>
</dbReference>
<evidence type="ECO:0000256" key="8">
    <source>
        <dbReference type="SAM" id="Phobius"/>
    </source>
</evidence>
<reference evidence="11 12" key="2">
    <citation type="submission" date="2016-12" db="EMBL/GenBank/DDBJ databases">
        <title>Draft Genome Sequence of Cystobacter ferrugineus Strain Cbfe23.</title>
        <authorList>
            <person name="Akbar S."/>
            <person name="Dowd S.E."/>
            <person name="Stevens D.C."/>
        </authorList>
    </citation>
    <scope>NUCLEOTIDE SEQUENCE [LARGE SCALE GENOMIC DNA]</scope>
    <source>
        <strain evidence="11 12">Cbfe23</strain>
    </source>
</reference>
<dbReference type="InterPro" id="IPR036640">
    <property type="entry name" value="ABC1_TM_sf"/>
</dbReference>
<comment type="subcellular location">
    <subcellularLocation>
        <location evidence="1">Cell membrane</location>
        <topology evidence="1">Multi-pass membrane protein</topology>
    </subcellularLocation>
</comment>
<gene>
    <name evidence="11" type="ORF">BON30_27800</name>
</gene>
<dbReference type="GO" id="GO:0005524">
    <property type="term" value="F:ATP binding"/>
    <property type="evidence" value="ECO:0007669"/>
    <property type="project" value="UniProtKB-KW"/>
</dbReference>
<protein>
    <submittedName>
        <fullName evidence="11">ABC transporter permease</fullName>
    </submittedName>
</protein>
<keyword evidence="12" id="KW-1185">Reference proteome</keyword>
<sequence length="568" mass="61623">MGLARPQARRIIAGTFFLVLASALGLVYPKIIGDIVDQSLKSGNREHIDQVALAMVVIFLFQGVAMALRFYLFTTAGERVVTRLRQNLFASLMSQEVGFFDERKTGELTNRLSSDTTVLQNAVSVNISMALRNAAQAFGGIGLLFYTSPVLTALMLAIVPAVAVGAVSYGRKVRGLSKESQDALAVANEVAEESLSGIRTVRSFAAERHEVERYQSATEHAYDVARRRAKQSSFFLAGASSAGYLASAVVLWYGGRMVVDGRMTVGNLTSFLIYSLMVAFALGALADLWADFMRASGAAERVFELIDRVPAIPASGGERLAAVQGRVEFQEVRFAYPTRRDVPVLKGIHLALAPGEVVAIVGPSGAGKSTLAALLARMYDPQEGRVLLDGRELSTLDTEWLRQQVGTVAQEPMLFATSIADNIRYGRKDATDAEVEAAARTANAHEFISRFPEGYHTMVGERGVQLSGGQKQRIAIARAVLKDPRLLVLDEATSALDAESEHLVKEALERLMRGRTTLIIAHRLSTVMGANRVVVMEAGQVVQSGDHSTLMGQEGLYRRLVERQFVAA</sequence>
<keyword evidence="2" id="KW-0813">Transport</keyword>
<dbReference type="SUPFAM" id="SSF52540">
    <property type="entry name" value="P-loop containing nucleoside triphosphate hydrolases"/>
    <property type="match status" value="1"/>
</dbReference>
<feature type="transmembrane region" description="Helical" evidence="8">
    <location>
        <begin position="12"/>
        <end position="31"/>
    </location>
</feature>
<dbReference type="AlphaFoldDB" id="A0A1L9B5E8"/>
<dbReference type="Gene3D" id="1.20.1560.10">
    <property type="entry name" value="ABC transporter type 1, transmembrane domain"/>
    <property type="match status" value="1"/>
</dbReference>
<feature type="domain" description="ABC transmembrane type-1" evidence="10">
    <location>
        <begin position="12"/>
        <end position="294"/>
    </location>
</feature>
<dbReference type="PANTHER" id="PTHR43394:SF1">
    <property type="entry name" value="ATP-BINDING CASSETTE SUB-FAMILY B MEMBER 10, MITOCHONDRIAL"/>
    <property type="match status" value="1"/>
</dbReference>
<name>A0A1L9B5E8_9BACT</name>
<dbReference type="GO" id="GO:0015421">
    <property type="term" value="F:ABC-type oligopeptide transporter activity"/>
    <property type="evidence" value="ECO:0007669"/>
    <property type="project" value="TreeGrafter"/>
</dbReference>
<evidence type="ECO:0000259" key="10">
    <source>
        <dbReference type="PROSITE" id="PS50929"/>
    </source>
</evidence>
<dbReference type="InterPro" id="IPR003593">
    <property type="entry name" value="AAA+_ATPase"/>
</dbReference>